<feature type="region of interest" description="Disordered" evidence="1">
    <location>
        <begin position="285"/>
        <end position="488"/>
    </location>
</feature>
<feature type="compositionally biased region" description="Polar residues" evidence="1">
    <location>
        <begin position="77"/>
        <end position="91"/>
    </location>
</feature>
<protein>
    <submittedName>
        <fullName evidence="2">Uncharacterized protein</fullName>
    </submittedName>
</protein>
<evidence type="ECO:0000313" key="2">
    <source>
        <dbReference type="EMBL" id="KKY27988.1"/>
    </source>
</evidence>
<feature type="compositionally biased region" description="Polar residues" evidence="1">
    <location>
        <begin position="251"/>
        <end position="261"/>
    </location>
</feature>
<feature type="compositionally biased region" description="Polar residues" evidence="1">
    <location>
        <begin position="1"/>
        <end position="12"/>
    </location>
</feature>
<gene>
    <name evidence="2" type="ORF">UCRPC4_g00723</name>
</gene>
<feature type="compositionally biased region" description="Low complexity" evidence="1">
    <location>
        <begin position="334"/>
        <end position="375"/>
    </location>
</feature>
<dbReference type="Proteomes" id="UP000053317">
    <property type="component" value="Unassembled WGS sequence"/>
</dbReference>
<feature type="compositionally biased region" description="Polar residues" evidence="1">
    <location>
        <begin position="98"/>
        <end position="109"/>
    </location>
</feature>
<evidence type="ECO:0000313" key="3">
    <source>
        <dbReference type="Proteomes" id="UP000053317"/>
    </source>
</evidence>
<dbReference type="EMBL" id="LCWF01000018">
    <property type="protein sequence ID" value="KKY27988.1"/>
    <property type="molecule type" value="Genomic_DNA"/>
</dbReference>
<feature type="compositionally biased region" description="Polar residues" evidence="1">
    <location>
        <begin position="447"/>
        <end position="475"/>
    </location>
</feature>
<keyword evidence="3" id="KW-1185">Reference proteome</keyword>
<feature type="compositionally biased region" description="Polar residues" evidence="1">
    <location>
        <begin position="294"/>
        <end position="304"/>
    </location>
</feature>
<reference evidence="2 3" key="2">
    <citation type="submission" date="2015-05" db="EMBL/GenBank/DDBJ databases">
        <authorList>
            <person name="Morales-Cruz A."/>
            <person name="Amrine K.C."/>
            <person name="Cantu D."/>
        </authorList>
    </citation>
    <scope>NUCLEOTIDE SEQUENCE [LARGE SCALE GENOMIC DNA]</scope>
    <source>
        <strain evidence="2">UCRPC4</strain>
    </source>
</reference>
<name>A0A0G2GXU2_PHACM</name>
<feature type="region of interest" description="Disordered" evidence="1">
    <location>
        <begin position="72"/>
        <end position="139"/>
    </location>
</feature>
<feature type="compositionally biased region" description="Basic and acidic residues" evidence="1">
    <location>
        <begin position="205"/>
        <end position="249"/>
    </location>
</feature>
<feature type="compositionally biased region" description="Basic and acidic residues" evidence="1">
    <location>
        <begin position="110"/>
        <end position="122"/>
    </location>
</feature>
<proteinExistence type="predicted"/>
<evidence type="ECO:0000256" key="1">
    <source>
        <dbReference type="SAM" id="MobiDB-lite"/>
    </source>
</evidence>
<organism evidence="2 3">
    <name type="scientific">Phaeomoniella chlamydospora</name>
    <name type="common">Phaeoacremonium chlamydosporum</name>
    <dbReference type="NCBI Taxonomy" id="158046"/>
    <lineage>
        <taxon>Eukaryota</taxon>
        <taxon>Fungi</taxon>
        <taxon>Dikarya</taxon>
        <taxon>Ascomycota</taxon>
        <taxon>Pezizomycotina</taxon>
        <taxon>Eurotiomycetes</taxon>
        <taxon>Chaetothyriomycetidae</taxon>
        <taxon>Phaeomoniellales</taxon>
        <taxon>Phaeomoniellaceae</taxon>
        <taxon>Phaeomoniella</taxon>
    </lineage>
</organism>
<feature type="compositionally biased region" description="Polar residues" evidence="1">
    <location>
        <begin position="123"/>
        <end position="139"/>
    </location>
</feature>
<accession>A0A0G2GXU2</accession>
<feature type="region of interest" description="Disordered" evidence="1">
    <location>
        <begin position="196"/>
        <end position="261"/>
    </location>
</feature>
<comment type="caution">
    <text evidence="2">The sequence shown here is derived from an EMBL/GenBank/DDBJ whole genome shotgun (WGS) entry which is preliminary data.</text>
</comment>
<feature type="region of interest" description="Disordered" evidence="1">
    <location>
        <begin position="1"/>
        <end position="23"/>
    </location>
</feature>
<reference evidence="2 3" key="1">
    <citation type="submission" date="2015-05" db="EMBL/GenBank/DDBJ databases">
        <title>Distinctive expansion of gene families associated with plant cell wall degradation and secondary metabolism in the genomes of grapevine trunk pathogens.</title>
        <authorList>
            <person name="Lawrence D.P."/>
            <person name="Travadon R."/>
            <person name="Rolshausen P.E."/>
            <person name="Baumgartner K."/>
        </authorList>
    </citation>
    <scope>NUCLEOTIDE SEQUENCE [LARGE SCALE GENOMIC DNA]</scope>
    <source>
        <strain evidence="2">UCRPC4</strain>
    </source>
</reference>
<sequence length="488" mass="53480">MSQQLQITQSEAVGQGSKKRNDEIVLEHNDSTDSLATISQYPEYDVFDDDVAVGQEPSGQLEVIQTEKSAAGLHTGKQFSENFSQPSQHSITGIFRGQASSGTNEQSTKITEKQELLSKHDQSSYIASNTPKAGSSNVINHKEIKANGKETQQRNIDVGKELHEQSHQAGLTKRGEVKVEDAEKQCCHHKPEVGGCEEQVAEQTNKPHKEQGPSKDIKSPYLDHIEDTTSHLEKDAVRKGENEVTDHGHTHSNTITTLEDQAGDQNIRQDLVNLLEQIEEFINDAEYRRHCRTSSDTSEEQTVGRQDVEQDELGPSKLGEIGELGTAHTHETNSQSELSPSFFSSLSCSSSTPVAERASPSGPVAVAARSASSGSFVAQRIAEIELQERQRAERRRAQSEQSTPEKGDGIGPLLSDSQHSIAIKEQGLEIKPTTLEDEQQEVLPTERGQSAQSEHLASESGDNIQPRETNKPESLSEQERGLIATTKG</sequence>
<feature type="compositionally biased region" description="Basic and acidic residues" evidence="1">
    <location>
        <begin position="382"/>
        <end position="408"/>
    </location>
</feature>
<dbReference type="AlphaFoldDB" id="A0A0G2GXU2"/>